<organism evidence="6 7">
    <name type="scientific">Romanomermis culicivorax</name>
    <name type="common">Nematode worm</name>
    <dbReference type="NCBI Taxonomy" id="13658"/>
    <lineage>
        <taxon>Eukaryota</taxon>
        <taxon>Metazoa</taxon>
        <taxon>Ecdysozoa</taxon>
        <taxon>Nematoda</taxon>
        <taxon>Enoplea</taxon>
        <taxon>Dorylaimia</taxon>
        <taxon>Mermithida</taxon>
        <taxon>Mermithoidea</taxon>
        <taxon>Mermithidae</taxon>
        <taxon>Romanomermis</taxon>
    </lineage>
</organism>
<feature type="compositionally biased region" description="Polar residues" evidence="3">
    <location>
        <begin position="335"/>
        <end position="344"/>
    </location>
</feature>
<evidence type="ECO:0000256" key="1">
    <source>
        <dbReference type="ARBA" id="ARBA00004240"/>
    </source>
</evidence>
<evidence type="ECO:0000313" key="7">
    <source>
        <dbReference type="WBParaSite" id="nRc.2.0.1.t10341-RA"/>
    </source>
</evidence>
<dbReference type="CDD" id="cd13283">
    <property type="entry name" value="PH_GPBP"/>
    <property type="match status" value="1"/>
</dbReference>
<dbReference type="PANTHER" id="PTHR19308:SF53">
    <property type="entry name" value="CERAMIDE TRANSFER PROTEIN"/>
    <property type="match status" value="1"/>
</dbReference>
<dbReference type="WBParaSite" id="nRc.2.0.1.t10341-RA">
    <property type="protein sequence ID" value="nRc.2.0.1.t10341-RA"/>
    <property type="gene ID" value="nRc.2.0.1.g10341"/>
</dbReference>
<feature type="region of interest" description="Disordered" evidence="3">
    <location>
        <begin position="1"/>
        <end position="20"/>
    </location>
</feature>
<evidence type="ECO:0000256" key="2">
    <source>
        <dbReference type="ARBA" id="ARBA00022824"/>
    </source>
</evidence>
<keyword evidence="6" id="KW-1185">Reference proteome</keyword>
<dbReference type="PANTHER" id="PTHR19308">
    <property type="entry name" value="PHOSPHATIDYLCHOLINE TRANSFER PROTEIN"/>
    <property type="match status" value="1"/>
</dbReference>
<dbReference type="InterPro" id="IPR023393">
    <property type="entry name" value="START-like_dom_sf"/>
</dbReference>
<dbReference type="SUPFAM" id="SSF55961">
    <property type="entry name" value="Bet v1-like"/>
    <property type="match status" value="1"/>
</dbReference>
<feature type="domain" description="PH" evidence="4">
    <location>
        <begin position="62"/>
        <end position="153"/>
    </location>
</feature>
<comment type="subcellular location">
    <subcellularLocation>
        <location evidence="1">Endoplasmic reticulum</location>
    </subcellularLocation>
</comment>
<evidence type="ECO:0000256" key="3">
    <source>
        <dbReference type="SAM" id="MobiDB-lite"/>
    </source>
</evidence>
<proteinExistence type="predicted"/>
<dbReference type="Pfam" id="PF00169">
    <property type="entry name" value="PH"/>
    <property type="match status" value="1"/>
</dbReference>
<name>A0A915IAP1_ROMCU</name>
<feature type="compositionally biased region" description="Polar residues" evidence="3">
    <location>
        <begin position="1"/>
        <end position="13"/>
    </location>
</feature>
<accession>A0A915IAP1</accession>
<dbReference type="InterPro" id="IPR002913">
    <property type="entry name" value="START_lipid-bd_dom"/>
</dbReference>
<feature type="domain" description="START" evidence="5">
    <location>
        <begin position="428"/>
        <end position="640"/>
    </location>
</feature>
<keyword evidence="2" id="KW-0256">Endoplasmic reticulum</keyword>
<dbReference type="SMART" id="SM00234">
    <property type="entry name" value="START"/>
    <property type="match status" value="1"/>
</dbReference>
<dbReference type="InterPro" id="IPR051213">
    <property type="entry name" value="START_lipid_transfer"/>
</dbReference>
<dbReference type="Gene3D" id="3.30.530.20">
    <property type="match status" value="1"/>
</dbReference>
<feature type="region of interest" description="Disordered" evidence="3">
    <location>
        <begin position="328"/>
        <end position="359"/>
    </location>
</feature>
<dbReference type="Pfam" id="PF01852">
    <property type="entry name" value="START"/>
    <property type="match status" value="1"/>
</dbReference>
<reference evidence="7" key="1">
    <citation type="submission" date="2022-11" db="UniProtKB">
        <authorList>
            <consortium name="WormBaseParasite"/>
        </authorList>
    </citation>
    <scope>IDENTIFICATION</scope>
</reference>
<dbReference type="SUPFAM" id="SSF50729">
    <property type="entry name" value="PH domain-like"/>
    <property type="match status" value="1"/>
</dbReference>
<dbReference type="PROSITE" id="PS50003">
    <property type="entry name" value="PH_DOMAIN"/>
    <property type="match status" value="1"/>
</dbReference>
<sequence length="646" mass="74406">MSTKMNASNGSTTRESDINFRDRSQEKALSQRNHCQITITSSNNNIDNNLSLSEDEDESETSHQLSGSLNKWTNYIHGWQKRYFILRGSTLAYYKSEQEIAFGCRGAISIGKAPHEFDECRFDVSLNDNVWYLRAENFDIRQKWIDNLETCKAESGYGSQSDLRRHGSLISLTSNKSLTSSSSFKKSKSLKEKLAELETFRDIVCKQIETLQSYFDSCAQNPCSTSSSSSWNDELQMNGCSNNDLSPIIIKKLLDKTLEADDMDSDMDVPDCSADVVKKNNHEIQRQRLMDFKGEALTFKATTAGILSTLQHCIDLMQQRDEAWRRKLEKPDPSNARNQKQSRPTDGPDFEEGPHSALNEEEWHDAVDAALERQDIEDRRVTRLLRRELESPFVKPFDKILLQKSHHLYKEIDKILKEQVSYAKSGVEDGMWQLFAEEGEMKMYKREMEIDGLVCDPLKAVHSVKGVTAREYLHYFYEPEYKMDWDTTLEAMTVVEKPSEDTCVIQQVHKRIWPASQRESVFWSHFRRLGGEERESPNGVECRIIDSYIVCNHDTQHSDLPPTKNIRVGLTVAMLCQTVTEKLNSSISELKRDDLMTKIIYVAQVNPGGWAPSSVLRAVYKREYPKFLKRFTQYVIQKVDGTKIRF</sequence>
<dbReference type="AlphaFoldDB" id="A0A915IAP1"/>
<dbReference type="GO" id="GO:0005783">
    <property type="term" value="C:endoplasmic reticulum"/>
    <property type="evidence" value="ECO:0007669"/>
    <property type="project" value="UniProtKB-SubCell"/>
</dbReference>
<dbReference type="SMART" id="SM00233">
    <property type="entry name" value="PH"/>
    <property type="match status" value="1"/>
</dbReference>
<dbReference type="Proteomes" id="UP000887565">
    <property type="component" value="Unplaced"/>
</dbReference>
<evidence type="ECO:0000259" key="4">
    <source>
        <dbReference type="PROSITE" id="PS50003"/>
    </source>
</evidence>
<dbReference type="GO" id="GO:0008289">
    <property type="term" value="F:lipid binding"/>
    <property type="evidence" value="ECO:0007669"/>
    <property type="project" value="InterPro"/>
</dbReference>
<dbReference type="OMA" id="WSHMRRV"/>
<evidence type="ECO:0000313" key="6">
    <source>
        <dbReference type="Proteomes" id="UP000887565"/>
    </source>
</evidence>
<dbReference type="InterPro" id="IPR001849">
    <property type="entry name" value="PH_domain"/>
</dbReference>
<dbReference type="InterPro" id="IPR011993">
    <property type="entry name" value="PH-like_dom_sf"/>
</dbReference>
<dbReference type="GO" id="GO:0035621">
    <property type="term" value="P:ER to Golgi ceramide transport"/>
    <property type="evidence" value="ECO:0007669"/>
    <property type="project" value="TreeGrafter"/>
</dbReference>
<dbReference type="Gene3D" id="2.30.29.30">
    <property type="entry name" value="Pleckstrin-homology domain (PH domain)/Phosphotyrosine-binding domain (PTB)"/>
    <property type="match status" value="1"/>
</dbReference>
<protein>
    <submittedName>
        <fullName evidence="7">Collagen type IV alpha-3-binding protein</fullName>
    </submittedName>
</protein>
<evidence type="ECO:0000259" key="5">
    <source>
        <dbReference type="PROSITE" id="PS50848"/>
    </source>
</evidence>
<dbReference type="PROSITE" id="PS50848">
    <property type="entry name" value="START"/>
    <property type="match status" value="1"/>
</dbReference>